<evidence type="ECO:0000256" key="4">
    <source>
        <dbReference type="ARBA" id="ARBA00022723"/>
    </source>
</evidence>
<dbReference type="SUPFAM" id="SSF52540">
    <property type="entry name" value="P-loop containing nucleoside triphosphate hydrolases"/>
    <property type="match status" value="1"/>
</dbReference>
<gene>
    <name evidence="12" type="primary">cas3</name>
    <name evidence="12" type="ORF">JZK55_17320</name>
</gene>
<dbReference type="InterPro" id="IPR001650">
    <property type="entry name" value="Helicase_C-like"/>
</dbReference>
<keyword evidence="13" id="KW-1185">Reference proteome</keyword>
<sequence>MAVYAKSKPPETIEEHNMKLLENYEKLNNFLDPKKVKKYDKVIRKILYYHDLGKLNYKFQNKLGLSARVIIPELKDSSEIEIPHEWLSLAFISKEDKRYFHKFSEEGIRFADLVQYCIAFHHTRSKPFDKKHLEMIIRFDLEKNKHLLGIDYPLNNDYDIFKDIKQKIDSQRNFKNYFELLVFLKGILHKCDYTASADIEPEKVYEGSYEADFNNWLSQKGWTLKPFQCKARTLSDKNVVLIASTGSGKTEYSMNWLNGQKAFYLLGLRTAVNEMYRRFRNIFTDNVALLHGEISYVIEQDDTDESYIERIETARKLCAPITIATADQLVTAVFKYNGFELPYLTASYSKIVVDEIQSFSPDSIAAIMVFLKEIHRLGGKFLLMTATLPPFIKDELKELENVEFPEPELLSTKRHRISVYDEAIDSSLSLAMIDAQFKKGKKILIVCNTVKKAQEMYDLLQNLNLNPSLIHSRFILRDRQRKESKDTGIMSVNNHQHPPIIWIATQVVEASLDLDFDVLFTECSPIDSLLQRFGRCYRKREYCEETPNINIFKAEPFKGYDNYLLSRTYELLYDNFNGKIMTEYDKQMAINEVFSEIEKTKYYQKYKRNKDLLELGFRAESRGEAEQLFRNIAFNYCVIPRSVYDENEKEISYLIRVIDNKNAERMQRIQAKSKLKEFTIPIQIFNALNSLTSVADSKYCKRHNIMIINDVIYSFEKGLQLTDRTEEGVFVM</sequence>
<dbReference type="GO" id="GO:0004519">
    <property type="term" value="F:endonuclease activity"/>
    <property type="evidence" value="ECO:0007669"/>
    <property type="project" value="UniProtKB-KW"/>
</dbReference>
<dbReference type="PROSITE" id="PS51643">
    <property type="entry name" value="HD_CAS3"/>
    <property type="match status" value="1"/>
</dbReference>
<dbReference type="GO" id="GO:0046872">
    <property type="term" value="F:metal ion binding"/>
    <property type="evidence" value="ECO:0007669"/>
    <property type="project" value="UniProtKB-KW"/>
</dbReference>
<evidence type="ECO:0000313" key="13">
    <source>
        <dbReference type="Proteomes" id="UP000516360"/>
    </source>
</evidence>
<protein>
    <submittedName>
        <fullName evidence="12">CRISPR-associated helicase/endonuclease Cas3</fullName>
    </submittedName>
</protein>
<evidence type="ECO:0000256" key="3">
    <source>
        <dbReference type="ARBA" id="ARBA00022722"/>
    </source>
</evidence>
<dbReference type="InterPro" id="IPR006474">
    <property type="entry name" value="Helicase_Cas3_CRISPR-ass_core"/>
</dbReference>
<comment type="similarity">
    <text evidence="2">In the central section; belongs to the CRISPR-associated helicase Cas3 family.</text>
</comment>
<dbReference type="InterPro" id="IPR011545">
    <property type="entry name" value="DEAD/DEAH_box_helicase_dom"/>
</dbReference>
<evidence type="ECO:0000259" key="11">
    <source>
        <dbReference type="PROSITE" id="PS51643"/>
    </source>
</evidence>
<evidence type="ECO:0000256" key="5">
    <source>
        <dbReference type="ARBA" id="ARBA00022741"/>
    </source>
</evidence>
<keyword evidence="4" id="KW-0479">Metal-binding</keyword>
<keyword evidence="8" id="KW-0067">ATP-binding</keyword>
<dbReference type="PANTHER" id="PTHR47963">
    <property type="entry name" value="DEAD-BOX ATP-DEPENDENT RNA HELICASE 47, MITOCHONDRIAL"/>
    <property type="match status" value="1"/>
</dbReference>
<evidence type="ECO:0000256" key="2">
    <source>
        <dbReference type="ARBA" id="ARBA00009046"/>
    </source>
</evidence>
<keyword evidence="12" id="KW-0255">Endonuclease</keyword>
<dbReference type="GO" id="GO:0016787">
    <property type="term" value="F:hydrolase activity"/>
    <property type="evidence" value="ECO:0007669"/>
    <property type="project" value="UniProtKB-KW"/>
</dbReference>
<dbReference type="NCBIfam" id="TIGR01596">
    <property type="entry name" value="cas3_HD"/>
    <property type="match status" value="1"/>
</dbReference>
<evidence type="ECO:0000256" key="8">
    <source>
        <dbReference type="ARBA" id="ARBA00022840"/>
    </source>
</evidence>
<evidence type="ECO:0000313" key="12">
    <source>
        <dbReference type="EMBL" id="BCB96810.1"/>
    </source>
</evidence>
<feature type="domain" description="Helicase ATP-binding" evidence="10">
    <location>
        <begin position="230"/>
        <end position="406"/>
    </location>
</feature>
<dbReference type="InterPro" id="IPR027417">
    <property type="entry name" value="P-loop_NTPase"/>
</dbReference>
<dbReference type="GO" id="GO:0003724">
    <property type="term" value="F:RNA helicase activity"/>
    <property type="evidence" value="ECO:0007669"/>
    <property type="project" value="TreeGrafter"/>
</dbReference>
<dbReference type="Gene3D" id="3.40.50.300">
    <property type="entry name" value="P-loop containing nucleotide triphosphate hydrolases"/>
    <property type="match status" value="2"/>
</dbReference>
<dbReference type="InterPro" id="IPR054712">
    <property type="entry name" value="Cas3-like_dom"/>
</dbReference>
<keyword evidence="5" id="KW-0547">Nucleotide-binding</keyword>
<dbReference type="Pfam" id="PF00270">
    <property type="entry name" value="DEAD"/>
    <property type="match status" value="1"/>
</dbReference>
<evidence type="ECO:0000256" key="7">
    <source>
        <dbReference type="ARBA" id="ARBA00022806"/>
    </source>
</evidence>
<dbReference type="GO" id="GO:0003723">
    <property type="term" value="F:RNA binding"/>
    <property type="evidence" value="ECO:0007669"/>
    <property type="project" value="TreeGrafter"/>
</dbReference>
<evidence type="ECO:0000259" key="10">
    <source>
        <dbReference type="PROSITE" id="PS51192"/>
    </source>
</evidence>
<dbReference type="PANTHER" id="PTHR47963:SF9">
    <property type="entry name" value="CRISPR-ASSOCIATED ENDONUCLEASE_HELICASE CAS3"/>
    <property type="match status" value="1"/>
</dbReference>
<feature type="domain" description="HD Cas3-type" evidence="11">
    <location>
        <begin position="6"/>
        <end position="194"/>
    </location>
</feature>
<evidence type="ECO:0000256" key="1">
    <source>
        <dbReference type="ARBA" id="ARBA00006847"/>
    </source>
</evidence>
<keyword evidence="6" id="KW-0378">Hydrolase</keyword>
<comment type="similarity">
    <text evidence="1">In the N-terminal section; belongs to the CRISPR-associated nuclease Cas3-HD family.</text>
</comment>
<dbReference type="GO" id="GO:0051607">
    <property type="term" value="P:defense response to virus"/>
    <property type="evidence" value="ECO:0007669"/>
    <property type="project" value="UniProtKB-KW"/>
</dbReference>
<evidence type="ECO:0000256" key="9">
    <source>
        <dbReference type="ARBA" id="ARBA00023118"/>
    </source>
</evidence>
<dbReference type="Pfam" id="PF22590">
    <property type="entry name" value="Cas3-like_C_2"/>
    <property type="match status" value="1"/>
</dbReference>
<dbReference type="InterPro" id="IPR006483">
    <property type="entry name" value="CRISPR-assoc_Cas3_HD"/>
</dbReference>
<dbReference type="AlphaFoldDB" id="A0A7G1H203"/>
<dbReference type="Gene3D" id="1.10.3210.30">
    <property type="match status" value="1"/>
</dbReference>
<dbReference type="SMART" id="SM00490">
    <property type="entry name" value="HELICc"/>
    <property type="match status" value="1"/>
</dbReference>
<keyword evidence="9" id="KW-0051">Antiviral defense</keyword>
<dbReference type="InterPro" id="IPR050547">
    <property type="entry name" value="DEAD_box_RNA_helicases"/>
</dbReference>
<organism evidence="12 13">
    <name type="scientific">Dissulfurispira thermophila</name>
    <dbReference type="NCBI Taxonomy" id="2715679"/>
    <lineage>
        <taxon>Bacteria</taxon>
        <taxon>Pseudomonadati</taxon>
        <taxon>Nitrospirota</taxon>
        <taxon>Thermodesulfovibrionia</taxon>
        <taxon>Thermodesulfovibrionales</taxon>
        <taxon>Dissulfurispiraceae</taxon>
        <taxon>Dissulfurispira</taxon>
    </lineage>
</organism>
<dbReference type="KEGG" id="dtp:JZK55_17320"/>
<dbReference type="InterPro" id="IPR038257">
    <property type="entry name" value="CRISPR-assoc_Cas3_HD_sf"/>
</dbReference>
<keyword evidence="3" id="KW-0540">Nuclease</keyword>
<dbReference type="EMBL" id="AP022873">
    <property type="protein sequence ID" value="BCB96810.1"/>
    <property type="molecule type" value="Genomic_DNA"/>
</dbReference>
<keyword evidence="7" id="KW-0347">Helicase</keyword>
<accession>A0A7G1H203</accession>
<dbReference type="InterPro" id="IPR014001">
    <property type="entry name" value="Helicase_ATP-bd"/>
</dbReference>
<dbReference type="SMART" id="SM00487">
    <property type="entry name" value="DEXDc"/>
    <property type="match status" value="1"/>
</dbReference>
<dbReference type="GO" id="GO:0005524">
    <property type="term" value="F:ATP binding"/>
    <property type="evidence" value="ECO:0007669"/>
    <property type="project" value="UniProtKB-KW"/>
</dbReference>
<dbReference type="Proteomes" id="UP000516360">
    <property type="component" value="Chromosome"/>
</dbReference>
<reference evidence="12 13" key="1">
    <citation type="submission" date="2020-03" db="EMBL/GenBank/DDBJ databases">
        <title>Complete genome sequences of two sulfur-disproportionating bacterial strains T55J and Mzg5.</title>
        <authorList>
            <person name="Umezawa K."/>
            <person name="Kojima H."/>
            <person name="Kato Y."/>
            <person name="Fukui M."/>
        </authorList>
    </citation>
    <scope>NUCLEOTIDE SEQUENCE [LARGE SCALE GENOMIC DNA]</scope>
    <source>
        <strain evidence="12 13">T55J</strain>
    </source>
</reference>
<dbReference type="CDD" id="cd09641">
    <property type="entry name" value="Cas3''_I"/>
    <property type="match status" value="1"/>
</dbReference>
<dbReference type="NCBIfam" id="TIGR01587">
    <property type="entry name" value="cas3_core"/>
    <property type="match status" value="1"/>
</dbReference>
<evidence type="ECO:0000256" key="6">
    <source>
        <dbReference type="ARBA" id="ARBA00022801"/>
    </source>
</evidence>
<dbReference type="PROSITE" id="PS51192">
    <property type="entry name" value="HELICASE_ATP_BIND_1"/>
    <property type="match status" value="1"/>
</dbReference>
<proteinExistence type="inferred from homology"/>
<name>A0A7G1H203_9BACT</name>